<accession>A0A2B7WGE2</accession>
<evidence type="ECO:0000313" key="2">
    <source>
        <dbReference type="EMBL" id="PGG95672.1"/>
    </source>
</evidence>
<name>A0A2B7WGE2_9EURO</name>
<gene>
    <name evidence="2" type="ORF">AJ79_09919</name>
</gene>
<comment type="caution">
    <text evidence="2">The sequence shown here is derived from an EMBL/GenBank/DDBJ whole genome shotgun (WGS) entry which is preliminary data.</text>
</comment>
<dbReference type="AlphaFoldDB" id="A0A2B7WGE2"/>
<proteinExistence type="predicted"/>
<feature type="signal peptide" evidence="1">
    <location>
        <begin position="1"/>
        <end position="21"/>
    </location>
</feature>
<keyword evidence="1" id="KW-0732">Signal</keyword>
<dbReference type="EMBL" id="PDNB01000320">
    <property type="protein sequence ID" value="PGG95672.1"/>
    <property type="molecule type" value="Genomic_DNA"/>
</dbReference>
<dbReference type="Proteomes" id="UP000223968">
    <property type="component" value="Unassembled WGS sequence"/>
</dbReference>
<evidence type="ECO:0000256" key="1">
    <source>
        <dbReference type="SAM" id="SignalP"/>
    </source>
</evidence>
<reference evidence="2 3" key="1">
    <citation type="submission" date="2017-10" db="EMBL/GenBank/DDBJ databases">
        <title>Comparative genomics in systemic dimorphic fungi from Ajellomycetaceae.</title>
        <authorList>
            <person name="Munoz J.F."/>
            <person name="Mcewen J.G."/>
            <person name="Clay O.K."/>
            <person name="Cuomo C.A."/>
        </authorList>
    </citation>
    <scope>NUCLEOTIDE SEQUENCE [LARGE SCALE GENOMIC DNA]</scope>
    <source>
        <strain evidence="2 3">UAMH5409</strain>
    </source>
</reference>
<protein>
    <submittedName>
        <fullName evidence="2">Uncharacterized protein</fullName>
    </submittedName>
</protein>
<keyword evidence="3" id="KW-1185">Reference proteome</keyword>
<sequence length="149" mass="16802">MALKSIFFSLFLLLSVTIATSLENLEATPEIPIITSRDEFSLLARANPDTTLEDAENSLELRDMSGAVRAIITGDAYAHLRASEKRAQAYWAKRGLENDDENMLSERDEAVENVENAESALWCSHRRCVSSAFCKRTRNCHFCKNRICI</sequence>
<feature type="chain" id="PRO_5012405859" evidence="1">
    <location>
        <begin position="22"/>
        <end position="149"/>
    </location>
</feature>
<organism evidence="2 3">
    <name type="scientific">Helicocarpus griseus UAMH5409</name>
    <dbReference type="NCBI Taxonomy" id="1447875"/>
    <lineage>
        <taxon>Eukaryota</taxon>
        <taxon>Fungi</taxon>
        <taxon>Dikarya</taxon>
        <taxon>Ascomycota</taxon>
        <taxon>Pezizomycotina</taxon>
        <taxon>Eurotiomycetes</taxon>
        <taxon>Eurotiomycetidae</taxon>
        <taxon>Onygenales</taxon>
        <taxon>Ajellomycetaceae</taxon>
        <taxon>Helicocarpus</taxon>
    </lineage>
</organism>
<evidence type="ECO:0000313" key="3">
    <source>
        <dbReference type="Proteomes" id="UP000223968"/>
    </source>
</evidence>